<dbReference type="EMBL" id="UINC01214324">
    <property type="protein sequence ID" value="SVE39507.1"/>
    <property type="molecule type" value="Genomic_DNA"/>
</dbReference>
<evidence type="ECO:0000313" key="3">
    <source>
        <dbReference type="EMBL" id="SVE39507.1"/>
    </source>
</evidence>
<reference evidence="3" key="1">
    <citation type="submission" date="2018-05" db="EMBL/GenBank/DDBJ databases">
        <authorList>
            <person name="Lanie J.A."/>
            <person name="Ng W.-L."/>
            <person name="Kazmierczak K.M."/>
            <person name="Andrzejewski T.M."/>
            <person name="Davidsen T.M."/>
            <person name="Wayne K.J."/>
            <person name="Tettelin H."/>
            <person name="Glass J.I."/>
            <person name="Rusch D."/>
            <person name="Podicherti R."/>
            <person name="Tsui H.-C.T."/>
            <person name="Winkler M.E."/>
        </authorList>
    </citation>
    <scope>NUCLEOTIDE SEQUENCE</scope>
</reference>
<accession>A0A383D4M1</accession>
<organism evidence="3">
    <name type="scientific">marine metagenome</name>
    <dbReference type="NCBI Taxonomy" id="408172"/>
    <lineage>
        <taxon>unclassified sequences</taxon>
        <taxon>metagenomes</taxon>
        <taxon>ecological metagenomes</taxon>
    </lineage>
</organism>
<dbReference type="InterPro" id="IPR058625">
    <property type="entry name" value="MdtA-like_BSH"/>
</dbReference>
<keyword evidence="1" id="KW-1133">Transmembrane helix</keyword>
<gene>
    <name evidence="3" type="ORF">METZ01_LOCUS492361</name>
</gene>
<feature type="domain" description="Multidrug resistance protein MdtA-like barrel-sandwich hybrid" evidence="2">
    <location>
        <begin position="74"/>
        <end position="147"/>
    </location>
</feature>
<keyword evidence="1" id="KW-0812">Transmembrane</keyword>
<dbReference type="Gene3D" id="2.40.50.100">
    <property type="match status" value="1"/>
</dbReference>
<feature type="non-terminal residue" evidence="3">
    <location>
        <position position="153"/>
    </location>
</feature>
<evidence type="ECO:0000259" key="2">
    <source>
        <dbReference type="Pfam" id="PF25917"/>
    </source>
</evidence>
<protein>
    <recommendedName>
        <fullName evidence="2">Multidrug resistance protein MdtA-like barrel-sandwich hybrid domain-containing protein</fullName>
    </recommendedName>
</protein>
<dbReference type="PANTHER" id="PTHR30469">
    <property type="entry name" value="MULTIDRUG RESISTANCE PROTEIN MDTA"/>
    <property type="match status" value="1"/>
</dbReference>
<name>A0A383D4M1_9ZZZZ</name>
<dbReference type="GO" id="GO:1990281">
    <property type="term" value="C:efflux pump complex"/>
    <property type="evidence" value="ECO:0007669"/>
    <property type="project" value="TreeGrafter"/>
</dbReference>
<dbReference type="AlphaFoldDB" id="A0A383D4M1"/>
<sequence length="153" mass="16831">MPIWKKLISPRTWMPLVILGAGAGLVAYFLANKPEARKRSKPFRGVLVEVVRAKSSSPRIELKTHGRVRAAQRVLVTAQVNGVVNWISPILEEGKFFQEGDLLLTLDPQNRANLDYTLVKAPFNGVVQTRNVDPGQNVNNGAQLAVLIGSDHV</sequence>
<proteinExistence type="predicted"/>
<dbReference type="SUPFAM" id="SSF111369">
    <property type="entry name" value="HlyD-like secretion proteins"/>
    <property type="match status" value="1"/>
</dbReference>
<dbReference type="GO" id="GO:0015562">
    <property type="term" value="F:efflux transmembrane transporter activity"/>
    <property type="evidence" value="ECO:0007669"/>
    <property type="project" value="TreeGrafter"/>
</dbReference>
<feature type="transmembrane region" description="Helical" evidence="1">
    <location>
        <begin position="12"/>
        <end position="31"/>
    </location>
</feature>
<dbReference type="Pfam" id="PF25917">
    <property type="entry name" value="BSH_RND"/>
    <property type="match status" value="1"/>
</dbReference>
<evidence type="ECO:0000256" key="1">
    <source>
        <dbReference type="SAM" id="Phobius"/>
    </source>
</evidence>
<keyword evidence="1" id="KW-0472">Membrane</keyword>